<dbReference type="GO" id="GO:0048476">
    <property type="term" value="C:Holliday junction resolvase complex"/>
    <property type="evidence" value="ECO:0007669"/>
    <property type="project" value="InterPro"/>
</dbReference>
<dbReference type="SMART" id="SM00891">
    <property type="entry name" value="ERCC4"/>
    <property type="match status" value="1"/>
</dbReference>
<dbReference type="Proteomes" id="UP000233160">
    <property type="component" value="Unassembled WGS sequence"/>
</dbReference>
<dbReference type="InterPro" id="IPR033310">
    <property type="entry name" value="Mms4/EME1/EME2"/>
</dbReference>
<protein>
    <recommendedName>
        <fullName evidence="8">Structure-specific endonuclease subunit EME2</fullName>
    </recommendedName>
</protein>
<evidence type="ECO:0000256" key="5">
    <source>
        <dbReference type="ARBA" id="ARBA00023204"/>
    </source>
</evidence>
<dbReference type="GO" id="GO:0140767">
    <property type="term" value="F:enzyme-substrate adaptor activity"/>
    <property type="evidence" value="ECO:0007669"/>
    <property type="project" value="Ensembl"/>
</dbReference>
<evidence type="ECO:0000256" key="1">
    <source>
        <dbReference type="ARBA" id="ARBA00004123"/>
    </source>
</evidence>
<keyword evidence="12" id="KW-1185">Reference proteome</keyword>
<accession>A0A2K6FWR3</accession>
<evidence type="ECO:0000256" key="3">
    <source>
        <dbReference type="ARBA" id="ARBA00022763"/>
    </source>
</evidence>
<dbReference type="FunFam" id="1.10.150.670:FF:000002">
    <property type="entry name" value="Crossover junction endonuclease EME1"/>
    <property type="match status" value="1"/>
</dbReference>
<dbReference type="GO" id="GO:0003677">
    <property type="term" value="F:DNA binding"/>
    <property type="evidence" value="ECO:0007669"/>
    <property type="project" value="InterPro"/>
</dbReference>
<evidence type="ECO:0000259" key="10">
    <source>
        <dbReference type="SMART" id="SM00891"/>
    </source>
</evidence>
<dbReference type="GO" id="GO:0000781">
    <property type="term" value="C:chromosome, telomeric region"/>
    <property type="evidence" value="ECO:0007669"/>
    <property type="project" value="Ensembl"/>
</dbReference>
<keyword evidence="6" id="KW-0539">Nucleus</keyword>
<organism evidence="11 12">
    <name type="scientific">Propithecus coquereli</name>
    <name type="common">Coquerel's sifaka</name>
    <name type="synonym">Propithecus verreauxi coquereli</name>
    <dbReference type="NCBI Taxonomy" id="379532"/>
    <lineage>
        <taxon>Eukaryota</taxon>
        <taxon>Metazoa</taxon>
        <taxon>Chordata</taxon>
        <taxon>Craniata</taxon>
        <taxon>Vertebrata</taxon>
        <taxon>Euteleostomi</taxon>
        <taxon>Mammalia</taxon>
        <taxon>Eutheria</taxon>
        <taxon>Euarchontoglires</taxon>
        <taxon>Primates</taxon>
        <taxon>Strepsirrhini</taxon>
        <taxon>Lemuriformes</taxon>
        <taxon>Indriidae</taxon>
        <taxon>Propithecus</taxon>
    </lineage>
</organism>
<dbReference type="GO" id="GO:0008821">
    <property type="term" value="F:crossover junction DNA endonuclease activity"/>
    <property type="evidence" value="ECO:0007669"/>
    <property type="project" value="TreeGrafter"/>
</dbReference>
<dbReference type="GO" id="GO:0043596">
    <property type="term" value="C:nuclear replication fork"/>
    <property type="evidence" value="ECO:0007669"/>
    <property type="project" value="Ensembl"/>
</dbReference>
<evidence type="ECO:0000256" key="9">
    <source>
        <dbReference type="SAM" id="MobiDB-lite"/>
    </source>
</evidence>
<evidence type="ECO:0000256" key="8">
    <source>
        <dbReference type="ARBA" id="ARBA00093614"/>
    </source>
</evidence>
<keyword evidence="3" id="KW-0227">DNA damage</keyword>
<comment type="subcellular location">
    <subcellularLocation>
        <location evidence="1">Nucleus</location>
    </subcellularLocation>
</comment>
<feature type="compositionally biased region" description="Basic residues" evidence="9">
    <location>
        <begin position="13"/>
        <end position="23"/>
    </location>
</feature>
<comment type="similarity">
    <text evidence="2">Belongs to the EME1/MMS4 family.</text>
</comment>
<dbReference type="OMA" id="VWAAGEQ"/>
<dbReference type="GO" id="GO:0000723">
    <property type="term" value="P:telomere maintenance"/>
    <property type="evidence" value="ECO:0007669"/>
    <property type="project" value="Ensembl"/>
</dbReference>
<dbReference type="Ensembl" id="ENSPCOT00000029057.1">
    <property type="protein sequence ID" value="ENSPCOP00000018415.1"/>
    <property type="gene ID" value="ENSPCOG00000021099.1"/>
</dbReference>
<dbReference type="GO" id="GO:0031573">
    <property type="term" value="P:mitotic intra-S DNA damage checkpoint signaling"/>
    <property type="evidence" value="ECO:0007669"/>
    <property type="project" value="TreeGrafter"/>
</dbReference>
<dbReference type="PANTHER" id="PTHR21077">
    <property type="entry name" value="EME1 PROTEIN"/>
    <property type="match status" value="1"/>
</dbReference>
<evidence type="ECO:0000256" key="6">
    <source>
        <dbReference type="ARBA" id="ARBA00023242"/>
    </source>
</evidence>
<name>A0A2K6FWR3_PROCO</name>
<reference evidence="11" key="2">
    <citation type="submission" date="2025-09" db="UniProtKB">
        <authorList>
            <consortium name="Ensembl"/>
        </authorList>
    </citation>
    <scope>IDENTIFICATION</scope>
</reference>
<feature type="compositionally biased region" description="Basic and acidic residues" evidence="9">
    <location>
        <begin position="42"/>
        <end position="51"/>
    </location>
</feature>
<gene>
    <name evidence="11" type="primary">EME2</name>
</gene>
<evidence type="ECO:0000256" key="7">
    <source>
        <dbReference type="ARBA" id="ARBA00093485"/>
    </source>
</evidence>
<evidence type="ECO:0000313" key="11">
    <source>
        <dbReference type="Ensembl" id="ENSPCOP00000018415.1"/>
    </source>
</evidence>
<keyword evidence="5" id="KW-0234">DNA repair</keyword>
<dbReference type="PANTHER" id="PTHR21077:SF6">
    <property type="entry name" value="CROSSOVER JUNCTION ENDONUCLEASE EME2-RELATED"/>
    <property type="match status" value="1"/>
</dbReference>
<dbReference type="GO" id="GO:0031297">
    <property type="term" value="P:replication fork processing"/>
    <property type="evidence" value="ECO:0007669"/>
    <property type="project" value="Ensembl"/>
</dbReference>
<reference evidence="11" key="1">
    <citation type="submission" date="2025-08" db="UniProtKB">
        <authorList>
            <consortium name="Ensembl"/>
        </authorList>
    </citation>
    <scope>IDENTIFICATION</scope>
</reference>
<evidence type="ECO:0000313" key="12">
    <source>
        <dbReference type="Proteomes" id="UP000233160"/>
    </source>
</evidence>
<comment type="subunit">
    <text evidence="7">Part of the heterodimeric MUS81-EME2 complex; the complex forms specifically during the DNA replication phase of the cell cycle.</text>
</comment>
<dbReference type="GO" id="GO:0006302">
    <property type="term" value="P:double-strand break repair"/>
    <property type="evidence" value="ECO:0007669"/>
    <property type="project" value="Ensembl"/>
</dbReference>
<evidence type="ECO:0000256" key="4">
    <source>
        <dbReference type="ARBA" id="ARBA00023172"/>
    </source>
</evidence>
<dbReference type="Gene3D" id="3.40.50.10130">
    <property type="match status" value="1"/>
</dbReference>
<keyword evidence="4" id="KW-0233">DNA recombination</keyword>
<feature type="region of interest" description="Disordered" evidence="9">
    <location>
        <begin position="1"/>
        <end position="61"/>
    </location>
</feature>
<dbReference type="GeneTree" id="ENSGT00530000063937"/>
<feature type="compositionally biased region" description="Low complexity" evidence="9">
    <location>
        <begin position="1"/>
        <end position="12"/>
    </location>
</feature>
<dbReference type="InterPro" id="IPR042530">
    <property type="entry name" value="EME1/EME2_C"/>
</dbReference>
<proteinExistence type="inferred from homology"/>
<dbReference type="AlphaFoldDB" id="A0A2K6FWR3"/>
<dbReference type="GO" id="GO:0000712">
    <property type="term" value="P:resolution of meiotic recombination intermediates"/>
    <property type="evidence" value="ECO:0007669"/>
    <property type="project" value="TreeGrafter"/>
</dbReference>
<sequence length="374" mass="40786">MAPAGHGSAAGSRRGRGRSRPRRPPTWEISDSDTEGPASAEAAEKARDPAAERGAAAEPRLLGPEQALRRLAVLVDPAILEDAGADVLMEALEALGCEHRIEPQRPARSLQWGRVRPDPCPCSALPQLWAAEEQELLLLLEPQEFLHGVAQLIQGSGPACPLPWFPPEVPSHRHLAVIGLDAYLWSRQPITRGTQQLGSPEVAPAEGTVGWPEVEEALVRLQLWANVDVLLVASWQELSQHVCAVTKALAQRPFKQSQESQAFSFCTAGRWAAGKPVTRDGAGLRRAWWRQIRQFNRVSPAVADAVVTAFPSPRLLQQALEACSTEQERRGLLADLPVKASDGVRPRRVGPDLSRRVYLFLTTTNPNLLLDLGS</sequence>
<dbReference type="InterPro" id="IPR006166">
    <property type="entry name" value="ERCC4_domain"/>
</dbReference>
<feature type="domain" description="ERCC4" evidence="10">
    <location>
        <begin position="72"/>
        <end position="321"/>
    </location>
</feature>
<dbReference type="Pfam" id="PF21292">
    <property type="entry name" value="EME1-MUS81_C"/>
    <property type="match status" value="1"/>
</dbReference>
<dbReference type="Gene3D" id="1.10.150.670">
    <property type="entry name" value="Crossover junction endonuclease EME1, DNA-binding domain"/>
    <property type="match status" value="1"/>
</dbReference>
<dbReference type="FunFam" id="3.40.50.10130:FF:000007">
    <property type="entry name" value="Probable crossover junction endonuclease EME2"/>
    <property type="match status" value="1"/>
</dbReference>
<evidence type="ECO:0000256" key="2">
    <source>
        <dbReference type="ARBA" id="ARBA00005313"/>
    </source>
</evidence>
<dbReference type="STRING" id="379532.ENSPCOP00000018415"/>